<keyword evidence="2" id="KW-1133">Transmembrane helix</keyword>
<feature type="transmembrane region" description="Helical" evidence="2">
    <location>
        <begin position="148"/>
        <end position="171"/>
    </location>
</feature>
<dbReference type="EMBL" id="BAAANE010000001">
    <property type="protein sequence ID" value="GAA1618521.1"/>
    <property type="molecule type" value="Genomic_DNA"/>
</dbReference>
<evidence type="ECO:0000256" key="1">
    <source>
        <dbReference type="SAM" id="MobiDB-lite"/>
    </source>
</evidence>
<keyword evidence="2" id="KW-0472">Membrane</keyword>
<keyword evidence="4" id="KW-1185">Reference proteome</keyword>
<gene>
    <name evidence="3" type="ORF">GCM10009744_01410</name>
</gene>
<feature type="transmembrane region" description="Helical" evidence="2">
    <location>
        <begin position="65"/>
        <end position="86"/>
    </location>
</feature>
<evidence type="ECO:0000256" key="2">
    <source>
        <dbReference type="SAM" id="Phobius"/>
    </source>
</evidence>
<proteinExistence type="predicted"/>
<dbReference type="Proteomes" id="UP001501319">
    <property type="component" value="Unassembled WGS sequence"/>
</dbReference>
<feature type="transmembrane region" description="Helical" evidence="2">
    <location>
        <begin position="106"/>
        <end position="128"/>
    </location>
</feature>
<evidence type="ECO:0000313" key="4">
    <source>
        <dbReference type="Proteomes" id="UP001501319"/>
    </source>
</evidence>
<keyword evidence="2" id="KW-0812">Transmembrane</keyword>
<reference evidence="3 4" key="1">
    <citation type="journal article" date="2019" name="Int. J. Syst. Evol. Microbiol.">
        <title>The Global Catalogue of Microorganisms (GCM) 10K type strain sequencing project: providing services to taxonomists for standard genome sequencing and annotation.</title>
        <authorList>
            <consortium name="The Broad Institute Genomics Platform"/>
            <consortium name="The Broad Institute Genome Sequencing Center for Infectious Disease"/>
            <person name="Wu L."/>
            <person name="Ma J."/>
        </authorList>
    </citation>
    <scope>NUCLEOTIDE SEQUENCE [LARGE SCALE GENOMIC DNA]</scope>
    <source>
        <strain evidence="3 4">JCM 14306</strain>
    </source>
</reference>
<accession>A0ABN2EW25</accession>
<organism evidence="3 4">
    <name type="scientific">Kribbella alba</name>
    <dbReference type="NCBI Taxonomy" id="190197"/>
    <lineage>
        <taxon>Bacteria</taxon>
        <taxon>Bacillati</taxon>
        <taxon>Actinomycetota</taxon>
        <taxon>Actinomycetes</taxon>
        <taxon>Propionibacteriales</taxon>
        <taxon>Kribbellaceae</taxon>
        <taxon>Kribbella</taxon>
    </lineage>
</organism>
<evidence type="ECO:0000313" key="3">
    <source>
        <dbReference type="EMBL" id="GAA1618521.1"/>
    </source>
</evidence>
<comment type="caution">
    <text evidence="3">The sequence shown here is derived from an EMBL/GenBank/DDBJ whole genome shotgun (WGS) entry which is preliminary data.</text>
</comment>
<name>A0ABN2EW25_9ACTN</name>
<feature type="transmembrane region" description="Helical" evidence="2">
    <location>
        <begin position="192"/>
        <end position="215"/>
    </location>
</feature>
<evidence type="ECO:0008006" key="5">
    <source>
        <dbReference type="Google" id="ProtNLM"/>
    </source>
</evidence>
<sequence length="221" mass="24225">MSSTTDPRGHARPVNGAALADHAHDRSDRVEANARLTAMVGVVLLVLFTAEVVTVILGAKQVLSAHAAIGYLLIPVVLLKMASTSWRMIRYYRRDADYRRHGSPTLFLRVLGPVLMALTLVLLVSGVVTYIGPSWAHPTALLTHQTSFYLWLAALASHVIAHFLETFRLTARDFLPRRGRIASGPWWRRSGVVAGLAAGVALALILSGHASTYLAQYHHHR</sequence>
<feature type="transmembrane region" description="Helical" evidence="2">
    <location>
        <begin position="36"/>
        <end position="59"/>
    </location>
</feature>
<protein>
    <recommendedName>
        <fullName evidence="5">Cytochrome b561 bacterial/Ni-hydrogenase domain-containing protein</fullName>
    </recommendedName>
</protein>
<feature type="region of interest" description="Disordered" evidence="1">
    <location>
        <begin position="1"/>
        <end position="23"/>
    </location>
</feature>